<gene>
    <name evidence="13" type="ORF">J2S77_001457</name>
</gene>
<dbReference type="RefSeq" id="WP_306976007.1">
    <property type="nucleotide sequence ID" value="NZ_JAUSTQ010000004.1"/>
</dbReference>
<proteinExistence type="inferred from homology"/>
<dbReference type="SUPFAM" id="SSF52768">
    <property type="entry name" value="Arginase/deacetylase"/>
    <property type="match status" value="1"/>
</dbReference>
<comment type="caution">
    <text evidence="13">The sequence shown here is derived from an EMBL/GenBank/DDBJ whole genome shotgun (WGS) entry which is preliminary data.</text>
</comment>
<dbReference type="InterPro" id="IPR020855">
    <property type="entry name" value="Ureohydrolase_Mn_BS"/>
</dbReference>
<comment type="similarity">
    <text evidence="10 11">Belongs to the arginase family.</text>
</comment>
<reference evidence="13 14" key="1">
    <citation type="submission" date="2023-07" db="EMBL/GenBank/DDBJ databases">
        <title>Genomic Encyclopedia of Type Strains, Phase IV (KMG-IV): sequencing the most valuable type-strain genomes for metagenomic binning, comparative biology and taxonomic classification.</title>
        <authorList>
            <person name="Goeker M."/>
        </authorList>
    </citation>
    <scope>NUCLEOTIDE SEQUENCE [LARGE SCALE GENOMIC DNA]</scope>
    <source>
        <strain evidence="13 14">DSM 16460</strain>
    </source>
</reference>
<dbReference type="NCBIfam" id="TIGR01229">
    <property type="entry name" value="rocF_arginase"/>
    <property type="match status" value="1"/>
</dbReference>
<dbReference type="Proteomes" id="UP001224359">
    <property type="component" value="Unassembled WGS sequence"/>
</dbReference>
<evidence type="ECO:0000256" key="7">
    <source>
        <dbReference type="ARBA" id="ARBA00023211"/>
    </source>
</evidence>
<evidence type="ECO:0000256" key="3">
    <source>
        <dbReference type="ARBA" id="ARBA00018123"/>
    </source>
</evidence>
<dbReference type="GO" id="GO:0004053">
    <property type="term" value="F:arginase activity"/>
    <property type="evidence" value="ECO:0007669"/>
    <property type="project" value="UniProtKB-EC"/>
</dbReference>
<comment type="cofactor">
    <cofactor evidence="12">
        <name>Mn(2+)</name>
        <dbReference type="ChEBI" id="CHEBI:29035"/>
    </cofactor>
    <text evidence="12">Binds 2 manganese ions per subunit.</text>
</comment>
<dbReference type="PANTHER" id="PTHR43782">
    <property type="entry name" value="ARGINASE"/>
    <property type="match status" value="1"/>
</dbReference>
<keyword evidence="5 12" id="KW-0479">Metal-binding</keyword>
<accession>A0ABT9VEU6</accession>
<dbReference type="EMBL" id="JAUSTQ010000004">
    <property type="protein sequence ID" value="MDQ0159493.1"/>
    <property type="molecule type" value="Genomic_DNA"/>
</dbReference>
<keyword evidence="4 12" id="KW-0056">Arginine metabolism</keyword>
<dbReference type="PIRSF" id="PIRSF036979">
    <property type="entry name" value="Arginase"/>
    <property type="match status" value="1"/>
</dbReference>
<dbReference type="CDD" id="cd09989">
    <property type="entry name" value="Arginase"/>
    <property type="match status" value="1"/>
</dbReference>
<evidence type="ECO:0000256" key="2">
    <source>
        <dbReference type="ARBA" id="ARBA00012168"/>
    </source>
</evidence>
<evidence type="ECO:0000256" key="10">
    <source>
        <dbReference type="PROSITE-ProRule" id="PRU00742"/>
    </source>
</evidence>
<dbReference type="PROSITE" id="PS01053">
    <property type="entry name" value="ARGINASE_1"/>
    <property type="match status" value="1"/>
</dbReference>
<organism evidence="13 14">
    <name type="scientific">Alkalibacillus salilacus</name>
    <dbReference type="NCBI Taxonomy" id="284582"/>
    <lineage>
        <taxon>Bacteria</taxon>
        <taxon>Bacillati</taxon>
        <taxon>Bacillota</taxon>
        <taxon>Bacilli</taxon>
        <taxon>Bacillales</taxon>
        <taxon>Bacillaceae</taxon>
        <taxon>Alkalibacillus</taxon>
    </lineage>
</organism>
<protein>
    <recommendedName>
        <fullName evidence="3 9">Arginase</fullName>
        <ecNumber evidence="2 9">3.5.3.1</ecNumber>
    </recommendedName>
</protein>
<comment type="catalytic activity">
    <reaction evidence="8 12">
        <text>L-arginine + H2O = urea + L-ornithine</text>
        <dbReference type="Rhea" id="RHEA:20569"/>
        <dbReference type="ChEBI" id="CHEBI:15377"/>
        <dbReference type="ChEBI" id="CHEBI:16199"/>
        <dbReference type="ChEBI" id="CHEBI:32682"/>
        <dbReference type="ChEBI" id="CHEBI:46911"/>
        <dbReference type="EC" id="3.5.3.1"/>
    </reaction>
</comment>
<evidence type="ECO:0000256" key="8">
    <source>
        <dbReference type="ARBA" id="ARBA00047391"/>
    </source>
</evidence>
<dbReference type="InterPro" id="IPR014033">
    <property type="entry name" value="Arginase"/>
</dbReference>
<dbReference type="Pfam" id="PF00491">
    <property type="entry name" value="Arginase"/>
    <property type="match status" value="1"/>
</dbReference>
<evidence type="ECO:0000256" key="1">
    <source>
        <dbReference type="ARBA" id="ARBA00005098"/>
    </source>
</evidence>
<dbReference type="Gene3D" id="3.40.800.10">
    <property type="entry name" value="Ureohydrolase domain"/>
    <property type="match status" value="1"/>
</dbReference>
<evidence type="ECO:0000256" key="5">
    <source>
        <dbReference type="ARBA" id="ARBA00022723"/>
    </source>
</evidence>
<dbReference type="PROSITE" id="PS51409">
    <property type="entry name" value="ARGINASE_2"/>
    <property type="match status" value="1"/>
</dbReference>
<evidence type="ECO:0000313" key="14">
    <source>
        <dbReference type="Proteomes" id="UP001224359"/>
    </source>
</evidence>
<comment type="pathway">
    <text evidence="1">Nitrogen metabolism; urea cycle; L-ornithine and urea from L-arginine: step 1/1.</text>
</comment>
<keyword evidence="14" id="KW-1185">Reference proteome</keyword>
<dbReference type="PRINTS" id="PR00116">
    <property type="entry name" value="ARGINASE"/>
</dbReference>
<dbReference type="EC" id="3.5.3.1" evidence="2 9"/>
<sequence length="300" mass="32557">MNSRIGILGAPITVAQPIDGVDLGPQSIRYAGLVDRLADLNLAISDYGDVPVTNERSHHVDPKTNLRNLPIIAKNNQLIADYVYDVKKKGDFPLVLGGDHSIAIGTIAALHHFYKNLGVIWFDAHADLNSGDTSPSGNIHGMSLAVSLGIGHDQLTDIHGKRAKIKPENTVIIGARSVDQGERELIQDLGIKVYTMHDLEKYGITHVMEDAIGYLHERVDGIHLSLDVDGIDPTYTPGTGTPVSGGPTYRETHLAMSMLYDAQLLTSMEVVEVNPLLDQGNKTAEIANDMIAAFFGEKYC</sequence>
<evidence type="ECO:0000256" key="12">
    <source>
        <dbReference type="RuleBase" id="RU361159"/>
    </source>
</evidence>
<dbReference type="InterPro" id="IPR006035">
    <property type="entry name" value="Ureohydrolase"/>
</dbReference>
<name>A0ABT9VEU6_9BACI</name>
<dbReference type="InterPro" id="IPR023696">
    <property type="entry name" value="Ureohydrolase_dom_sf"/>
</dbReference>
<evidence type="ECO:0000256" key="9">
    <source>
        <dbReference type="NCBIfam" id="TIGR01229"/>
    </source>
</evidence>
<dbReference type="PANTHER" id="PTHR43782:SF3">
    <property type="entry name" value="ARGINASE"/>
    <property type="match status" value="1"/>
</dbReference>
<evidence type="ECO:0000256" key="11">
    <source>
        <dbReference type="RuleBase" id="RU003684"/>
    </source>
</evidence>
<keyword evidence="7 12" id="KW-0464">Manganese</keyword>
<evidence type="ECO:0000313" key="13">
    <source>
        <dbReference type="EMBL" id="MDQ0159493.1"/>
    </source>
</evidence>
<keyword evidence="6 11" id="KW-0378">Hydrolase</keyword>
<evidence type="ECO:0000256" key="6">
    <source>
        <dbReference type="ARBA" id="ARBA00022801"/>
    </source>
</evidence>
<evidence type="ECO:0000256" key="4">
    <source>
        <dbReference type="ARBA" id="ARBA00022503"/>
    </source>
</evidence>